<dbReference type="EMBL" id="AP021336">
    <property type="protein sequence ID" value="BBN69529.1"/>
    <property type="molecule type" value="Genomic_DNA"/>
</dbReference>
<accession>A0A5H2XS55</accession>
<dbReference type="AlphaFoldDB" id="A0A5H2XS55"/>
<reference evidence="1" key="1">
    <citation type="journal article" date="2019" name="Science">
        <title>Mutation of a bHLH transcription factor allowed almond domestication.</title>
        <authorList>
            <person name="Sanchez-Perez R."/>
            <person name="Pavan S."/>
            <person name="Mazzeo R."/>
            <person name="Moldovan C."/>
            <person name="Aiese Cigliano R."/>
            <person name="Del Cueto J."/>
            <person name="Ricciardi F."/>
            <person name="Lotti C."/>
            <person name="Ricciardi L."/>
            <person name="Dicenta F."/>
            <person name="Lopez-Marques R.L."/>
            <person name="Lindberg Moller B."/>
        </authorList>
    </citation>
    <scope>NUCLEOTIDE SEQUENCE</scope>
</reference>
<name>A0A5H2XS55_PRUDU</name>
<organism evidence="1">
    <name type="scientific">Prunus dulcis</name>
    <name type="common">Almond</name>
    <name type="synonym">Amygdalus dulcis</name>
    <dbReference type="NCBI Taxonomy" id="3755"/>
    <lineage>
        <taxon>Eukaryota</taxon>
        <taxon>Viridiplantae</taxon>
        <taxon>Streptophyta</taxon>
        <taxon>Embryophyta</taxon>
        <taxon>Tracheophyta</taxon>
        <taxon>Spermatophyta</taxon>
        <taxon>Magnoliopsida</taxon>
        <taxon>eudicotyledons</taxon>
        <taxon>Gunneridae</taxon>
        <taxon>Pentapetalae</taxon>
        <taxon>rosids</taxon>
        <taxon>fabids</taxon>
        <taxon>Rosales</taxon>
        <taxon>Rosaceae</taxon>
        <taxon>Amygdaloideae</taxon>
        <taxon>Amygdaleae</taxon>
        <taxon>Prunus</taxon>
    </lineage>
</organism>
<gene>
    <name evidence="1" type="ORF">Prudu_999S000200</name>
</gene>
<protein>
    <submittedName>
        <fullName evidence="1">Uncharacterized protein</fullName>
    </submittedName>
</protein>
<sequence length="59" mass="7114">MSNESDWAKTKELVDKLTMFYDATLLFSETNYLTANLYFKNNCVIIYEWLVSEQEEYEQ</sequence>
<proteinExistence type="predicted"/>
<evidence type="ECO:0000313" key="1">
    <source>
        <dbReference type="EMBL" id="BBN69529.1"/>
    </source>
</evidence>